<evidence type="ECO:0000256" key="3">
    <source>
        <dbReference type="ARBA" id="ARBA00022898"/>
    </source>
</evidence>
<evidence type="ECO:0000256" key="6">
    <source>
        <dbReference type="PIRSR" id="PIRSR600183-50"/>
    </source>
</evidence>
<keyword evidence="7" id="KW-0457">Lysine biosynthesis</keyword>
<dbReference type="PRINTS" id="PR01179">
    <property type="entry name" value="ODADCRBXLASE"/>
</dbReference>
<dbReference type="InterPro" id="IPR029066">
    <property type="entry name" value="PLP-binding_barrel"/>
</dbReference>
<dbReference type="NCBIfam" id="TIGR01048">
    <property type="entry name" value="lysA"/>
    <property type="match status" value="1"/>
</dbReference>
<dbReference type="GO" id="GO:0009089">
    <property type="term" value="P:lysine biosynthetic process via diaminopimelate"/>
    <property type="evidence" value="ECO:0007669"/>
    <property type="project" value="UniProtKB-UniRule"/>
</dbReference>
<evidence type="ECO:0000256" key="4">
    <source>
        <dbReference type="ARBA" id="ARBA00023239"/>
    </source>
</evidence>
<dbReference type="InterPro" id="IPR000183">
    <property type="entry name" value="Orn/DAP/Arg_de-COase"/>
</dbReference>
<organism evidence="9 10">
    <name type="scientific">Bacteriovorax stolpii</name>
    <name type="common">Bdellovibrio stolpii</name>
    <dbReference type="NCBI Taxonomy" id="960"/>
    <lineage>
        <taxon>Bacteria</taxon>
        <taxon>Pseudomonadati</taxon>
        <taxon>Bdellovibrionota</taxon>
        <taxon>Bacteriovoracia</taxon>
        <taxon>Bacteriovoracales</taxon>
        <taxon>Bacteriovoracaceae</taxon>
        <taxon>Bacteriovorax</taxon>
    </lineage>
</organism>
<evidence type="ECO:0000313" key="10">
    <source>
        <dbReference type="Proteomes" id="UP000235584"/>
    </source>
</evidence>
<keyword evidence="2 7" id="KW-0210">Decarboxylase</keyword>
<evidence type="ECO:0000256" key="5">
    <source>
        <dbReference type="NCBIfam" id="TIGR01048"/>
    </source>
</evidence>
<dbReference type="InterPro" id="IPR002986">
    <property type="entry name" value="DAP_deCOOHase_LysA"/>
</dbReference>
<feature type="domain" description="Orn/DAP/Arg decarboxylase 2 N-terminal" evidence="8">
    <location>
        <begin position="70"/>
        <end position="314"/>
    </location>
</feature>
<evidence type="ECO:0000256" key="2">
    <source>
        <dbReference type="ARBA" id="ARBA00022793"/>
    </source>
</evidence>
<dbReference type="PANTHER" id="PTHR43727:SF2">
    <property type="entry name" value="GROUP IV DECARBOXYLASE"/>
    <property type="match status" value="1"/>
</dbReference>
<accession>A0A2K9NR94</accession>
<proteinExistence type="predicted"/>
<protein>
    <recommendedName>
        <fullName evidence="5 7">Diaminopimelate decarboxylase</fullName>
        <ecNumber evidence="5 7">4.1.1.20</ecNumber>
    </recommendedName>
</protein>
<keyword evidence="10" id="KW-1185">Reference proteome</keyword>
<dbReference type="InterPro" id="IPR009006">
    <property type="entry name" value="Ala_racemase/Decarboxylase_C"/>
</dbReference>
<feature type="active site" description="Proton donor" evidence="6">
    <location>
        <position position="376"/>
    </location>
</feature>
<evidence type="ECO:0000313" key="9">
    <source>
        <dbReference type="EMBL" id="AUN98050.1"/>
    </source>
</evidence>
<evidence type="ECO:0000259" key="8">
    <source>
        <dbReference type="Pfam" id="PF02784"/>
    </source>
</evidence>
<sequence>MALLFSFFIDVFFYNTLMKNILPSPLEYKNNNLYFDGKRLDAIAAKKRTPFYLYSKKTLRHYYEHFSKAAVKNNLPSPLVCYALKANSNKDVLAQLKKMGSGADVVSVGELKKALKAGIDPQKIVFSGVAKTAEEIRFALKCGKKGIYSFNVESIEELQLINEIAKKEKRIARVAFRLNPQVSAKTHKHISTGNKTHKFGLLKADIVEALEAREFWTNTTLVGLSIHIGSQLTEMKATVKAIEEISKLALSIDVALEFLDLGGGLGIDYTAEEKSKLTSIDTYMKTVADALEKYYYSKTDHCPRVVFEPGRIIVGKMGVLVSRVVRTKVSDSNHFTIIDAGMNDLIRPALYEAYHEVLPAQASKKLIKTDIVGPICETSDCFGSKRKLPALSAGDLVVIDNAGAYGQTMASSYNEREIATEYFV</sequence>
<dbReference type="SUPFAM" id="SSF51419">
    <property type="entry name" value="PLP-binding barrel"/>
    <property type="match status" value="1"/>
</dbReference>
<dbReference type="Proteomes" id="UP000235584">
    <property type="component" value="Chromosome"/>
</dbReference>
<evidence type="ECO:0000256" key="1">
    <source>
        <dbReference type="ARBA" id="ARBA00001933"/>
    </source>
</evidence>
<keyword evidence="3 6" id="KW-0663">Pyridoxal phosphate</keyword>
<dbReference type="UniPathway" id="UPA00034">
    <property type="reaction ID" value="UER00027"/>
</dbReference>
<dbReference type="Pfam" id="PF02784">
    <property type="entry name" value="Orn_Arg_deC_N"/>
    <property type="match status" value="1"/>
</dbReference>
<comment type="catalytic activity">
    <reaction evidence="7">
        <text>meso-2,6-diaminopimelate + H(+) = L-lysine + CO2</text>
        <dbReference type="Rhea" id="RHEA:15101"/>
        <dbReference type="ChEBI" id="CHEBI:15378"/>
        <dbReference type="ChEBI" id="CHEBI:16526"/>
        <dbReference type="ChEBI" id="CHEBI:32551"/>
        <dbReference type="ChEBI" id="CHEBI:57791"/>
        <dbReference type="EC" id="4.1.1.20"/>
    </reaction>
</comment>
<dbReference type="InterPro" id="IPR022653">
    <property type="entry name" value="De-COase2_pyr-phos_BS"/>
</dbReference>
<evidence type="ECO:0000256" key="7">
    <source>
        <dbReference type="RuleBase" id="RU003738"/>
    </source>
</evidence>
<name>A0A2K9NR94_BACTC</name>
<dbReference type="Gene3D" id="2.40.37.10">
    <property type="entry name" value="Lyase, Ornithine Decarboxylase, Chain A, domain 1"/>
    <property type="match status" value="1"/>
</dbReference>
<dbReference type="InterPro" id="IPR022644">
    <property type="entry name" value="De-COase2_N"/>
</dbReference>
<dbReference type="InterPro" id="IPR022657">
    <property type="entry name" value="De-COase2_CS"/>
</dbReference>
<dbReference type="Gene3D" id="3.20.20.10">
    <property type="entry name" value="Alanine racemase"/>
    <property type="match status" value="1"/>
</dbReference>
<dbReference type="KEGG" id="bsto:C0V70_08000"/>
<reference evidence="9 10" key="1">
    <citation type="submission" date="2018-01" db="EMBL/GenBank/DDBJ databases">
        <title>Complete genome sequence of Bacteriovorax stolpii DSM12778.</title>
        <authorList>
            <person name="Tang B."/>
            <person name="Chang J."/>
        </authorList>
    </citation>
    <scope>NUCLEOTIDE SEQUENCE [LARGE SCALE GENOMIC DNA]</scope>
    <source>
        <strain evidence="9 10">DSM 12778</strain>
    </source>
</reference>
<dbReference type="EMBL" id="CP025704">
    <property type="protein sequence ID" value="AUN98050.1"/>
    <property type="molecule type" value="Genomic_DNA"/>
</dbReference>
<keyword evidence="7" id="KW-0028">Amino-acid biosynthesis</keyword>
<dbReference type="PROSITE" id="PS00878">
    <property type="entry name" value="ODR_DC_2_1"/>
    <property type="match status" value="1"/>
</dbReference>
<dbReference type="CDD" id="cd06828">
    <property type="entry name" value="PLPDE_III_DapDC"/>
    <property type="match status" value="1"/>
</dbReference>
<comment type="cofactor">
    <cofactor evidence="1 6 7">
        <name>pyridoxal 5'-phosphate</name>
        <dbReference type="ChEBI" id="CHEBI:597326"/>
    </cofactor>
</comment>
<dbReference type="EC" id="4.1.1.20" evidence="5 7"/>
<comment type="pathway">
    <text evidence="7">Amino-acid biosynthesis; L-lysine biosynthesis via DAP pathway; L-lysine from DL-2,6-diaminopimelate: step 1/1.</text>
</comment>
<dbReference type="PRINTS" id="PR01181">
    <property type="entry name" value="DAPDCRBXLASE"/>
</dbReference>
<keyword evidence="4 7" id="KW-0456">Lyase</keyword>
<dbReference type="FunFam" id="3.20.20.10:FF:000003">
    <property type="entry name" value="Diaminopimelate decarboxylase"/>
    <property type="match status" value="1"/>
</dbReference>
<dbReference type="PANTHER" id="PTHR43727">
    <property type="entry name" value="DIAMINOPIMELATE DECARBOXYLASE"/>
    <property type="match status" value="1"/>
</dbReference>
<dbReference type="GO" id="GO:0008836">
    <property type="term" value="F:diaminopimelate decarboxylase activity"/>
    <property type="evidence" value="ECO:0007669"/>
    <property type="project" value="UniProtKB-UniRule"/>
</dbReference>
<dbReference type="AlphaFoldDB" id="A0A2K9NR94"/>
<feature type="modified residue" description="N6-(pyridoxal phosphate)lysine" evidence="6">
    <location>
        <position position="85"/>
    </location>
</feature>
<dbReference type="SUPFAM" id="SSF50621">
    <property type="entry name" value="Alanine racemase C-terminal domain-like"/>
    <property type="match status" value="1"/>
</dbReference>
<dbReference type="PROSITE" id="PS00879">
    <property type="entry name" value="ODR_DC_2_2"/>
    <property type="match status" value="1"/>
</dbReference>
<gene>
    <name evidence="9" type="primary">lysA</name>
    <name evidence="9" type="ORF">C0V70_08000</name>
</gene>